<reference evidence="4" key="3">
    <citation type="submission" date="2015-04" db="UniProtKB">
        <authorList>
            <consortium name="EnsemblPlants"/>
        </authorList>
    </citation>
    <scope>IDENTIFICATION</scope>
    <source>
        <strain evidence="4">cv. Jemalong A17</strain>
    </source>
</reference>
<evidence type="ECO:0000313" key="5">
    <source>
        <dbReference type="Proteomes" id="UP000002051"/>
    </source>
</evidence>
<reference evidence="2 5" key="2">
    <citation type="journal article" date="2014" name="BMC Genomics">
        <title>An improved genome release (version Mt4.0) for the model legume Medicago truncatula.</title>
        <authorList>
            <person name="Tang H."/>
            <person name="Krishnakumar V."/>
            <person name="Bidwell S."/>
            <person name="Rosen B."/>
            <person name="Chan A."/>
            <person name="Zhou S."/>
            <person name="Gentzbittel L."/>
            <person name="Childs K.L."/>
            <person name="Yandell M."/>
            <person name="Gundlach H."/>
            <person name="Mayer K.F."/>
            <person name="Schwartz D.C."/>
            <person name="Town C.D."/>
        </authorList>
    </citation>
    <scope>GENOME REANNOTATION</scope>
    <source>
        <strain evidence="2">A17</strain>
        <strain evidence="4 5">cv. Jemalong A17</strain>
    </source>
</reference>
<dbReference type="Proteomes" id="UP000265566">
    <property type="component" value="Chromosome 7"/>
</dbReference>
<evidence type="ECO:0000313" key="3">
    <source>
        <dbReference type="EMBL" id="RHN46042.1"/>
    </source>
</evidence>
<dbReference type="Proteomes" id="UP000002051">
    <property type="component" value="Unassembled WGS sequence"/>
</dbReference>
<keyword evidence="5" id="KW-1185">Reference proteome</keyword>
<dbReference type="EMBL" id="CM001223">
    <property type="protein sequence ID" value="KEH22846.1"/>
    <property type="molecule type" value="Genomic_DNA"/>
</dbReference>
<dbReference type="EMBL" id="PSQE01000007">
    <property type="protein sequence ID" value="RHN46042.1"/>
    <property type="molecule type" value="Genomic_DNA"/>
</dbReference>
<organism evidence="2 5">
    <name type="scientific">Medicago truncatula</name>
    <name type="common">Barrel medic</name>
    <name type="synonym">Medicago tribuloides</name>
    <dbReference type="NCBI Taxonomy" id="3880"/>
    <lineage>
        <taxon>Eukaryota</taxon>
        <taxon>Viridiplantae</taxon>
        <taxon>Streptophyta</taxon>
        <taxon>Embryophyta</taxon>
        <taxon>Tracheophyta</taxon>
        <taxon>Spermatophyta</taxon>
        <taxon>Magnoliopsida</taxon>
        <taxon>eudicotyledons</taxon>
        <taxon>Gunneridae</taxon>
        <taxon>Pentapetalae</taxon>
        <taxon>rosids</taxon>
        <taxon>fabids</taxon>
        <taxon>Fabales</taxon>
        <taxon>Fabaceae</taxon>
        <taxon>Papilionoideae</taxon>
        <taxon>50 kb inversion clade</taxon>
        <taxon>NPAAA clade</taxon>
        <taxon>Hologalegina</taxon>
        <taxon>IRL clade</taxon>
        <taxon>Trifolieae</taxon>
        <taxon>Medicago</taxon>
    </lineage>
</organism>
<dbReference type="HOGENOM" id="CLU_190964_2_0_1"/>
<gene>
    <name evidence="2" type="ordered locus">MTR_7g059435</name>
    <name evidence="3" type="ORF">MtrunA17_Chr7g0237971</name>
</gene>
<dbReference type="Gramene" id="rna40482">
    <property type="protein sequence ID" value="RHN46042.1"/>
    <property type="gene ID" value="gene40482"/>
</dbReference>
<dbReference type="AlphaFoldDB" id="A0A072U0C5"/>
<reference evidence="2 5" key="1">
    <citation type="journal article" date="2011" name="Nature">
        <title>The Medicago genome provides insight into the evolution of rhizobial symbioses.</title>
        <authorList>
            <person name="Young N.D."/>
            <person name="Debelle F."/>
            <person name="Oldroyd G.E."/>
            <person name="Geurts R."/>
            <person name="Cannon S.B."/>
            <person name="Udvardi M.K."/>
            <person name="Benedito V.A."/>
            <person name="Mayer K.F."/>
            <person name="Gouzy J."/>
            <person name="Schoof H."/>
            <person name="Van de Peer Y."/>
            <person name="Proost S."/>
            <person name="Cook D.R."/>
            <person name="Meyers B.C."/>
            <person name="Spannagl M."/>
            <person name="Cheung F."/>
            <person name="De Mita S."/>
            <person name="Krishnakumar V."/>
            <person name="Gundlach H."/>
            <person name="Zhou S."/>
            <person name="Mudge J."/>
            <person name="Bharti A.K."/>
            <person name="Murray J.D."/>
            <person name="Naoumkina M.A."/>
            <person name="Rosen B."/>
            <person name="Silverstein K.A."/>
            <person name="Tang H."/>
            <person name="Rombauts S."/>
            <person name="Zhao P.X."/>
            <person name="Zhou P."/>
            <person name="Barbe V."/>
            <person name="Bardou P."/>
            <person name="Bechner M."/>
            <person name="Bellec A."/>
            <person name="Berger A."/>
            <person name="Berges H."/>
            <person name="Bidwell S."/>
            <person name="Bisseling T."/>
            <person name="Choisne N."/>
            <person name="Couloux A."/>
            <person name="Denny R."/>
            <person name="Deshpande S."/>
            <person name="Dai X."/>
            <person name="Doyle J.J."/>
            <person name="Dudez A.M."/>
            <person name="Farmer A.D."/>
            <person name="Fouteau S."/>
            <person name="Franken C."/>
            <person name="Gibelin C."/>
            <person name="Gish J."/>
            <person name="Goldstein S."/>
            <person name="Gonzalez A.J."/>
            <person name="Green P.J."/>
            <person name="Hallab A."/>
            <person name="Hartog M."/>
            <person name="Hua A."/>
            <person name="Humphray S.J."/>
            <person name="Jeong D.H."/>
            <person name="Jing Y."/>
            <person name="Jocker A."/>
            <person name="Kenton S.M."/>
            <person name="Kim D.J."/>
            <person name="Klee K."/>
            <person name="Lai H."/>
            <person name="Lang C."/>
            <person name="Lin S."/>
            <person name="Macmil S.L."/>
            <person name="Magdelenat G."/>
            <person name="Matthews L."/>
            <person name="McCorrison J."/>
            <person name="Monaghan E.L."/>
            <person name="Mun J.H."/>
            <person name="Najar F.Z."/>
            <person name="Nicholson C."/>
            <person name="Noirot C."/>
            <person name="O'Bleness M."/>
            <person name="Paule C.R."/>
            <person name="Poulain J."/>
            <person name="Prion F."/>
            <person name="Qin B."/>
            <person name="Qu C."/>
            <person name="Retzel E.F."/>
            <person name="Riddle C."/>
            <person name="Sallet E."/>
            <person name="Samain S."/>
            <person name="Samson N."/>
            <person name="Sanders I."/>
            <person name="Saurat O."/>
            <person name="Scarpelli C."/>
            <person name="Schiex T."/>
            <person name="Segurens B."/>
            <person name="Severin A.J."/>
            <person name="Sherrier D.J."/>
            <person name="Shi R."/>
            <person name="Sims S."/>
            <person name="Singer S.R."/>
            <person name="Sinharoy S."/>
            <person name="Sterck L."/>
            <person name="Viollet A."/>
            <person name="Wang B.B."/>
            <person name="Wang K."/>
            <person name="Wang M."/>
            <person name="Wang X."/>
            <person name="Warfsmann J."/>
            <person name="Weissenbach J."/>
            <person name="White D.D."/>
            <person name="White J.D."/>
            <person name="Wiley G.B."/>
            <person name="Wincker P."/>
            <person name="Xing Y."/>
            <person name="Yang L."/>
            <person name="Yao Z."/>
            <person name="Ying F."/>
            <person name="Zhai J."/>
            <person name="Zhou L."/>
            <person name="Zuber A."/>
            <person name="Denarie J."/>
            <person name="Dixon R.A."/>
            <person name="May G.D."/>
            <person name="Schwartz D.C."/>
            <person name="Rogers J."/>
            <person name="Quetier F."/>
            <person name="Town C.D."/>
            <person name="Roe B.A."/>
        </authorList>
    </citation>
    <scope>NUCLEOTIDE SEQUENCE [LARGE SCALE GENOMIC DNA]</scope>
    <source>
        <strain evidence="2">A17</strain>
        <strain evidence="4 5">cv. Jemalong A17</strain>
    </source>
</reference>
<feature type="chain" id="PRO_5014499174" evidence="1">
    <location>
        <begin position="22"/>
        <end position="63"/>
    </location>
</feature>
<accession>A0A072U0C5</accession>
<sequence length="63" mass="6913">MAKHIAQYFFLALLFIALVLASGQKCFPSDCKDPSTCNESCIAIGKGNKQGYCFFGICCCDYD</sequence>
<evidence type="ECO:0000313" key="2">
    <source>
        <dbReference type="EMBL" id="KEH22846.1"/>
    </source>
</evidence>
<proteinExistence type="predicted"/>
<protein>
    <submittedName>
        <fullName evidence="2">LCR-like protein</fullName>
    </submittedName>
</protein>
<feature type="signal peptide" evidence="1">
    <location>
        <begin position="1"/>
        <end position="21"/>
    </location>
</feature>
<evidence type="ECO:0000256" key="1">
    <source>
        <dbReference type="SAM" id="SignalP"/>
    </source>
</evidence>
<keyword evidence="1" id="KW-0732">Signal</keyword>
<evidence type="ECO:0000313" key="4">
    <source>
        <dbReference type="EnsemblPlants" id="KEH22846"/>
    </source>
</evidence>
<name>A0A072U0C5_MEDTR</name>
<dbReference type="EnsemblPlants" id="KEH22846">
    <property type="protein sequence ID" value="KEH22846"/>
    <property type="gene ID" value="MTR_7g059435"/>
</dbReference>
<reference evidence="3" key="4">
    <citation type="journal article" date="2018" name="Nat. Plants">
        <title>Whole-genome landscape of Medicago truncatula symbiotic genes.</title>
        <authorList>
            <person name="Pecrix Y."/>
            <person name="Gamas P."/>
            <person name="Carrere S."/>
        </authorList>
    </citation>
    <scope>NUCLEOTIDE SEQUENCE</scope>
    <source>
        <tissue evidence="3">Leaves</tissue>
    </source>
</reference>